<keyword evidence="2" id="KW-1185">Reference proteome</keyword>
<reference evidence="1 2" key="1">
    <citation type="journal article" date="2019" name="Sci. Rep.">
        <title>Orb-weaving spider Araneus ventricosus genome elucidates the spidroin gene catalogue.</title>
        <authorList>
            <person name="Kono N."/>
            <person name="Nakamura H."/>
            <person name="Ohtoshi R."/>
            <person name="Moran D.A.P."/>
            <person name="Shinohara A."/>
            <person name="Yoshida Y."/>
            <person name="Fujiwara M."/>
            <person name="Mori M."/>
            <person name="Tomita M."/>
            <person name="Arakawa K."/>
        </authorList>
    </citation>
    <scope>NUCLEOTIDE SEQUENCE [LARGE SCALE GENOMIC DNA]</scope>
</reference>
<name>A0A4Y2NNF1_ARAVE</name>
<accession>A0A4Y2NNF1</accession>
<sequence>MVPQPMDDITLHIQLSGNSRLSCISLQHTDNPPTHLIMQMVSSTPALRLGYLGTIAACKLKHRSGKPLFKALRCDRGIAFYDNFGCLFAFGDATPTSYAEKPHMQPRNPYADLVLSLHPIFRTLGQGFTHSFSFVPAPPIKRVQASLIGSRARRREVAGVAALNGIPRK</sequence>
<dbReference type="EMBL" id="BGPR01009499">
    <property type="protein sequence ID" value="GBN40404.1"/>
    <property type="molecule type" value="Genomic_DNA"/>
</dbReference>
<proteinExistence type="predicted"/>
<comment type="caution">
    <text evidence="1">The sequence shown here is derived from an EMBL/GenBank/DDBJ whole genome shotgun (WGS) entry which is preliminary data.</text>
</comment>
<dbReference type="AlphaFoldDB" id="A0A4Y2NNF1"/>
<evidence type="ECO:0000313" key="1">
    <source>
        <dbReference type="EMBL" id="GBN40404.1"/>
    </source>
</evidence>
<dbReference type="Proteomes" id="UP000499080">
    <property type="component" value="Unassembled WGS sequence"/>
</dbReference>
<organism evidence="1 2">
    <name type="scientific">Araneus ventricosus</name>
    <name type="common">Orbweaver spider</name>
    <name type="synonym">Epeira ventricosa</name>
    <dbReference type="NCBI Taxonomy" id="182803"/>
    <lineage>
        <taxon>Eukaryota</taxon>
        <taxon>Metazoa</taxon>
        <taxon>Ecdysozoa</taxon>
        <taxon>Arthropoda</taxon>
        <taxon>Chelicerata</taxon>
        <taxon>Arachnida</taxon>
        <taxon>Araneae</taxon>
        <taxon>Araneomorphae</taxon>
        <taxon>Entelegynae</taxon>
        <taxon>Araneoidea</taxon>
        <taxon>Araneidae</taxon>
        <taxon>Araneus</taxon>
    </lineage>
</organism>
<dbReference type="OrthoDB" id="6472460at2759"/>
<protein>
    <submittedName>
        <fullName evidence="1">Uncharacterized protein</fullName>
    </submittedName>
</protein>
<gene>
    <name evidence="1" type="ORF">AVEN_51952_1</name>
</gene>
<evidence type="ECO:0000313" key="2">
    <source>
        <dbReference type="Proteomes" id="UP000499080"/>
    </source>
</evidence>